<feature type="domain" description="ABC transporter" evidence="5">
    <location>
        <begin position="30"/>
        <end position="92"/>
    </location>
</feature>
<dbReference type="InterPro" id="IPR003439">
    <property type="entry name" value="ABC_transporter-like_ATP-bd"/>
</dbReference>
<reference evidence="6" key="2">
    <citation type="journal article" date="2014" name="ISME J.">
        <title>Microbial stratification in low pH oxic and suboxic macroscopic growths along an acid mine drainage.</title>
        <authorList>
            <person name="Mendez-Garcia C."/>
            <person name="Mesa V."/>
            <person name="Sprenger R.R."/>
            <person name="Richter M."/>
            <person name="Diez M.S."/>
            <person name="Solano J."/>
            <person name="Bargiela R."/>
            <person name="Golyshina O.V."/>
            <person name="Manteca A."/>
            <person name="Ramos J.L."/>
            <person name="Gallego J.R."/>
            <person name="Llorente I."/>
            <person name="Martins Dos Santos V.A."/>
            <person name="Jensen O.N."/>
            <person name="Pelaez A.I."/>
            <person name="Sanchez J."/>
            <person name="Ferrer M."/>
        </authorList>
    </citation>
    <scope>NUCLEOTIDE SEQUENCE</scope>
</reference>
<evidence type="ECO:0000256" key="3">
    <source>
        <dbReference type="ARBA" id="ARBA00022741"/>
    </source>
</evidence>
<dbReference type="Pfam" id="PF00005">
    <property type="entry name" value="ABC_tran"/>
    <property type="match status" value="1"/>
</dbReference>
<sequence length="93" mass="9942">MSETILSVEHLSRHFRVGGFRSRGSLYATDDVSFTVASGEILALVGESGSGKSTIARVLAGLYPPTSGRVIFEGHPVGRRPGRAVRGRMPIVF</sequence>
<dbReference type="SUPFAM" id="SSF52540">
    <property type="entry name" value="P-loop containing nucleoside triphosphate hydrolases"/>
    <property type="match status" value="1"/>
</dbReference>
<reference evidence="6" key="1">
    <citation type="submission" date="2013-08" db="EMBL/GenBank/DDBJ databases">
        <authorList>
            <person name="Mendez C."/>
            <person name="Richter M."/>
            <person name="Ferrer M."/>
            <person name="Sanchez J."/>
        </authorList>
    </citation>
    <scope>NUCLEOTIDE SEQUENCE</scope>
</reference>
<proteinExistence type="inferred from homology"/>
<evidence type="ECO:0000256" key="4">
    <source>
        <dbReference type="ARBA" id="ARBA00022840"/>
    </source>
</evidence>
<dbReference type="InterPro" id="IPR027417">
    <property type="entry name" value="P-loop_NTPase"/>
</dbReference>
<evidence type="ECO:0000256" key="1">
    <source>
        <dbReference type="ARBA" id="ARBA00005417"/>
    </source>
</evidence>
<dbReference type="InterPro" id="IPR050319">
    <property type="entry name" value="ABC_transp_ATP-bind"/>
</dbReference>
<dbReference type="EMBL" id="AUZX01010734">
    <property type="protein sequence ID" value="EQD46433.1"/>
    <property type="molecule type" value="Genomic_DNA"/>
</dbReference>
<organism evidence="6">
    <name type="scientific">mine drainage metagenome</name>
    <dbReference type="NCBI Taxonomy" id="410659"/>
    <lineage>
        <taxon>unclassified sequences</taxon>
        <taxon>metagenomes</taxon>
        <taxon>ecological metagenomes</taxon>
    </lineage>
</organism>
<dbReference type="GO" id="GO:0016887">
    <property type="term" value="F:ATP hydrolysis activity"/>
    <property type="evidence" value="ECO:0007669"/>
    <property type="project" value="InterPro"/>
</dbReference>
<dbReference type="PANTHER" id="PTHR43776:SF7">
    <property type="entry name" value="D,D-DIPEPTIDE TRANSPORT ATP-BINDING PROTEIN DDPF-RELATED"/>
    <property type="match status" value="1"/>
</dbReference>
<dbReference type="AlphaFoldDB" id="T0ZP44"/>
<protein>
    <submittedName>
        <fullName evidence="6">ABC transporter-like domain protein</fullName>
    </submittedName>
</protein>
<feature type="non-terminal residue" evidence="6">
    <location>
        <position position="93"/>
    </location>
</feature>
<comment type="similarity">
    <text evidence="1">Belongs to the ABC transporter superfamily.</text>
</comment>
<keyword evidence="4" id="KW-0067">ATP-binding</keyword>
<comment type="caution">
    <text evidence="6">The sequence shown here is derived from an EMBL/GenBank/DDBJ whole genome shotgun (WGS) entry which is preliminary data.</text>
</comment>
<evidence type="ECO:0000259" key="5">
    <source>
        <dbReference type="Pfam" id="PF00005"/>
    </source>
</evidence>
<evidence type="ECO:0000256" key="2">
    <source>
        <dbReference type="ARBA" id="ARBA00022448"/>
    </source>
</evidence>
<dbReference type="PANTHER" id="PTHR43776">
    <property type="entry name" value="TRANSPORT ATP-BINDING PROTEIN"/>
    <property type="match status" value="1"/>
</dbReference>
<gene>
    <name evidence="6" type="ORF">B1A_14622</name>
</gene>
<dbReference type="GO" id="GO:0005524">
    <property type="term" value="F:ATP binding"/>
    <property type="evidence" value="ECO:0007669"/>
    <property type="project" value="UniProtKB-KW"/>
</dbReference>
<name>T0ZP44_9ZZZZ</name>
<keyword evidence="3" id="KW-0547">Nucleotide-binding</keyword>
<dbReference type="Gene3D" id="3.40.50.300">
    <property type="entry name" value="P-loop containing nucleotide triphosphate hydrolases"/>
    <property type="match status" value="1"/>
</dbReference>
<evidence type="ECO:0000313" key="6">
    <source>
        <dbReference type="EMBL" id="EQD46433.1"/>
    </source>
</evidence>
<keyword evidence="2" id="KW-0813">Transport</keyword>
<accession>T0ZP44</accession>